<dbReference type="EMBL" id="JROU02001046">
    <property type="protein sequence ID" value="OEH77596.1"/>
    <property type="molecule type" value="Genomic_DNA"/>
</dbReference>
<dbReference type="AlphaFoldDB" id="A0A1D3D2C3"/>
<reference evidence="2 3" key="1">
    <citation type="journal article" date="2016" name="BMC Genomics">
        <title>Comparative genomics reveals Cyclospora cayetanensis possesses coccidia-like metabolism and invasion components but unique surface antigens.</title>
        <authorList>
            <person name="Liu S."/>
            <person name="Wang L."/>
            <person name="Zheng H."/>
            <person name="Xu Z."/>
            <person name="Roellig D.M."/>
            <person name="Li N."/>
            <person name="Frace M.A."/>
            <person name="Tang K."/>
            <person name="Arrowood M.J."/>
            <person name="Moss D.M."/>
            <person name="Zhang L."/>
            <person name="Feng Y."/>
            <person name="Xiao L."/>
        </authorList>
    </citation>
    <scope>NUCLEOTIDE SEQUENCE [LARGE SCALE GENOMIC DNA]</scope>
    <source>
        <strain evidence="2 3">CHN_HEN01</strain>
    </source>
</reference>
<evidence type="ECO:0000313" key="3">
    <source>
        <dbReference type="Proteomes" id="UP000095192"/>
    </source>
</evidence>
<dbReference type="InParanoid" id="A0A1D3D2C3"/>
<feature type="region of interest" description="Disordered" evidence="1">
    <location>
        <begin position="1"/>
        <end position="37"/>
    </location>
</feature>
<dbReference type="VEuPathDB" id="ToxoDB:LOC34620019"/>
<protein>
    <submittedName>
        <fullName evidence="2">Zinc finger (C3hc4 ring finger) domain-containing protein</fullName>
    </submittedName>
</protein>
<gene>
    <name evidence="2" type="ORF">cyc_08892</name>
</gene>
<evidence type="ECO:0000256" key="1">
    <source>
        <dbReference type="SAM" id="MobiDB-lite"/>
    </source>
</evidence>
<evidence type="ECO:0000313" key="2">
    <source>
        <dbReference type="EMBL" id="OEH77596.1"/>
    </source>
</evidence>
<sequence length="305" mass="31905">MSPKPPQRQKQGKHKAPASSARETSSQYGGSTPGTFGGSTQLEAIFAQFARSDSREAAAITGASATAATTSVPAAADCGSQRISPYAREGVSGGRGASLALALASTLPANVHVVLTRLTKKDGHTRSRGLVELQELLQHQLDAEAVESLLPQLVFVYRSLALGDGEAFPLSLESTPLPLAGQPEIPGAAAAAYPVKDAAANQTRRSRAGAAAEVTEAAAAATACDAFNKGLQRRIAAVEHCKAALLEELLQLLLMPETQQQQQHKEHQTGAAAVSSSRHEDECAQLQLDRHVDCAAFLARRTACL</sequence>
<organism evidence="2 3">
    <name type="scientific">Cyclospora cayetanensis</name>
    <dbReference type="NCBI Taxonomy" id="88456"/>
    <lineage>
        <taxon>Eukaryota</taxon>
        <taxon>Sar</taxon>
        <taxon>Alveolata</taxon>
        <taxon>Apicomplexa</taxon>
        <taxon>Conoidasida</taxon>
        <taxon>Coccidia</taxon>
        <taxon>Eucoccidiorida</taxon>
        <taxon>Eimeriorina</taxon>
        <taxon>Eimeriidae</taxon>
        <taxon>Cyclospora</taxon>
    </lineage>
</organism>
<name>A0A1D3D2C3_9EIME</name>
<dbReference type="VEuPathDB" id="ToxoDB:cyc_08892"/>
<dbReference type="Proteomes" id="UP000095192">
    <property type="component" value="Unassembled WGS sequence"/>
</dbReference>
<proteinExistence type="predicted"/>
<keyword evidence="3" id="KW-1185">Reference proteome</keyword>
<comment type="caution">
    <text evidence="2">The sequence shown here is derived from an EMBL/GenBank/DDBJ whole genome shotgun (WGS) entry which is preliminary data.</text>
</comment>
<accession>A0A1D3D2C3</accession>